<gene>
    <name evidence="2" type="ordered locus">Desdi_0999</name>
</gene>
<dbReference type="OrthoDB" id="4772335at2"/>
<evidence type="ECO:0000313" key="3">
    <source>
        <dbReference type="Proteomes" id="UP000010797"/>
    </source>
</evidence>
<dbReference type="HOGENOM" id="CLU_083625_0_0_9"/>
<dbReference type="STRING" id="871963.Desdi_0999"/>
<dbReference type="SUPFAM" id="SSF55136">
    <property type="entry name" value="Probable bacterial effector-binding domain"/>
    <property type="match status" value="1"/>
</dbReference>
<dbReference type="PIRSF" id="PIRSF031644">
    <property type="entry name" value="UCP031644"/>
    <property type="match status" value="1"/>
</dbReference>
<protein>
    <recommendedName>
        <fullName evidence="1">GyrI-like small molecule binding domain-containing protein</fullName>
    </recommendedName>
</protein>
<feature type="domain" description="GyrI-like small molecule binding" evidence="1">
    <location>
        <begin position="18"/>
        <end position="204"/>
    </location>
</feature>
<sequence>MKVEWRKQEKQIYLPKEKPELISVPEQKFFMIRGQGNPNQDDFAERVAVLYSLAYAVRMMPKQGYTPEGYLEYTVYPLEGVWDLTEEGRKLDVLNKDELVYTIMIRQPDFVTEEVVERAFESVRKKKPHPLLDEVVFDTMEEGLSLQMLHVGPYDDEPRSFALMKEFIENNNLERTTLLHKEIYLTDARKVDLEKQRTVLRYWVRSVH</sequence>
<dbReference type="eggNOG" id="COG4832">
    <property type="taxonomic scope" value="Bacteria"/>
</dbReference>
<dbReference type="RefSeq" id="WP_015261517.1">
    <property type="nucleotide sequence ID" value="NC_019903.1"/>
</dbReference>
<evidence type="ECO:0000259" key="1">
    <source>
        <dbReference type="Pfam" id="PF06445"/>
    </source>
</evidence>
<dbReference type="Pfam" id="PF06445">
    <property type="entry name" value="GyrI-like"/>
    <property type="match status" value="1"/>
</dbReference>
<dbReference type="InterPro" id="IPR011256">
    <property type="entry name" value="Reg_factor_effector_dom_sf"/>
</dbReference>
<evidence type="ECO:0000313" key="2">
    <source>
        <dbReference type="EMBL" id="AGA68518.1"/>
    </source>
</evidence>
<name>L0F6F7_DESDL</name>
<reference evidence="3" key="1">
    <citation type="submission" date="2012-02" db="EMBL/GenBank/DDBJ databases">
        <title>Complete sequence of Desulfitobacterium dichloroeliminans LMG P-21439.</title>
        <authorList>
            <person name="Lucas S."/>
            <person name="Han J."/>
            <person name="Lapidus A."/>
            <person name="Cheng J.-F."/>
            <person name="Goodwin L."/>
            <person name="Pitluck S."/>
            <person name="Peters L."/>
            <person name="Ovchinnikova G."/>
            <person name="Teshima H."/>
            <person name="Detter J.C."/>
            <person name="Han C."/>
            <person name="Tapia R."/>
            <person name="Land M."/>
            <person name="Hauser L."/>
            <person name="Kyrpides N."/>
            <person name="Ivanova N."/>
            <person name="Pagani I."/>
            <person name="Kruse T."/>
            <person name="de Vos W.M."/>
            <person name="Boon N."/>
            <person name="Smidt H."/>
            <person name="Woyke T."/>
        </authorList>
    </citation>
    <scope>NUCLEOTIDE SEQUENCE [LARGE SCALE GENOMIC DNA]</scope>
    <source>
        <strain evidence="3">LMG P-21439 / DCA1</strain>
    </source>
</reference>
<keyword evidence="3" id="KW-1185">Reference proteome</keyword>
<dbReference type="EMBL" id="CP003344">
    <property type="protein sequence ID" value="AGA68518.1"/>
    <property type="molecule type" value="Genomic_DNA"/>
</dbReference>
<dbReference type="InterPro" id="IPR008319">
    <property type="entry name" value="GyrI-like_CCH_Lin2189-like"/>
</dbReference>
<dbReference type="InterPro" id="IPR029442">
    <property type="entry name" value="GyrI-like"/>
</dbReference>
<dbReference type="Proteomes" id="UP000010797">
    <property type="component" value="Chromosome"/>
</dbReference>
<proteinExistence type="predicted"/>
<dbReference type="Gene3D" id="3.20.80.10">
    <property type="entry name" value="Regulatory factor, effector binding domain"/>
    <property type="match status" value="1"/>
</dbReference>
<accession>L0F6F7</accession>
<organism evidence="2 3">
    <name type="scientific">Desulfitobacterium dichloroeliminans (strain LMG P-21439 / DCA1)</name>
    <dbReference type="NCBI Taxonomy" id="871963"/>
    <lineage>
        <taxon>Bacteria</taxon>
        <taxon>Bacillati</taxon>
        <taxon>Bacillota</taxon>
        <taxon>Clostridia</taxon>
        <taxon>Eubacteriales</taxon>
        <taxon>Desulfitobacteriaceae</taxon>
        <taxon>Desulfitobacterium</taxon>
    </lineage>
</organism>
<dbReference type="KEGG" id="ddl:Desdi_0999"/>
<dbReference type="AlphaFoldDB" id="L0F6F7"/>